<proteinExistence type="predicted"/>
<feature type="transmembrane region" description="Helical" evidence="1">
    <location>
        <begin position="6"/>
        <end position="21"/>
    </location>
</feature>
<keyword evidence="1" id="KW-1133">Transmembrane helix</keyword>
<organism evidence="2">
    <name type="scientific">marine sediment metagenome</name>
    <dbReference type="NCBI Taxonomy" id="412755"/>
    <lineage>
        <taxon>unclassified sequences</taxon>
        <taxon>metagenomes</taxon>
        <taxon>ecological metagenomes</taxon>
    </lineage>
</organism>
<sequence>MKPYLIILTTSIIYAIIRAFHDSHISNGKWKIWAFVEGVFAAALTSGLLVWRTELQWWYIFVLGPLFAFYFWLVFDCAQGYMRTKNILHLGELGFDAKMRETFLYDAPIWGWENTGAIRLIMVKCLWLLLLTGIYFSLLNTY</sequence>
<gene>
    <name evidence="2" type="ORF">LCGC14_1707370</name>
</gene>
<feature type="transmembrane region" description="Helical" evidence="1">
    <location>
        <begin position="57"/>
        <end position="75"/>
    </location>
</feature>
<comment type="caution">
    <text evidence="2">The sequence shown here is derived from an EMBL/GenBank/DDBJ whole genome shotgun (WGS) entry which is preliminary data.</text>
</comment>
<keyword evidence="1" id="KW-0812">Transmembrane</keyword>
<feature type="transmembrane region" description="Helical" evidence="1">
    <location>
        <begin position="33"/>
        <end position="51"/>
    </location>
</feature>
<reference evidence="2" key="1">
    <citation type="journal article" date="2015" name="Nature">
        <title>Complex archaea that bridge the gap between prokaryotes and eukaryotes.</title>
        <authorList>
            <person name="Spang A."/>
            <person name="Saw J.H."/>
            <person name="Jorgensen S.L."/>
            <person name="Zaremba-Niedzwiedzka K."/>
            <person name="Martijn J."/>
            <person name="Lind A.E."/>
            <person name="van Eijk R."/>
            <person name="Schleper C."/>
            <person name="Guy L."/>
            <person name="Ettema T.J."/>
        </authorList>
    </citation>
    <scope>NUCLEOTIDE SEQUENCE</scope>
</reference>
<keyword evidence="1" id="KW-0472">Membrane</keyword>
<dbReference type="EMBL" id="LAZR01015175">
    <property type="protein sequence ID" value="KKM14314.1"/>
    <property type="molecule type" value="Genomic_DNA"/>
</dbReference>
<name>A0A0F9I3U1_9ZZZZ</name>
<protein>
    <submittedName>
        <fullName evidence="2">Uncharacterized protein</fullName>
    </submittedName>
</protein>
<evidence type="ECO:0000256" key="1">
    <source>
        <dbReference type="SAM" id="Phobius"/>
    </source>
</evidence>
<feature type="transmembrane region" description="Helical" evidence="1">
    <location>
        <begin position="117"/>
        <end position="138"/>
    </location>
</feature>
<evidence type="ECO:0000313" key="2">
    <source>
        <dbReference type="EMBL" id="KKM14314.1"/>
    </source>
</evidence>
<dbReference type="AlphaFoldDB" id="A0A0F9I3U1"/>
<accession>A0A0F9I3U1</accession>